<dbReference type="Pfam" id="PF00146">
    <property type="entry name" value="NADHdh"/>
    <property type="match status" value="1"/>
</dbReference>
<keyword evidence="6 12" id="KW-0812">Transmembrane</keyword>
<evidence type="ECO:0000256" key="6">
    <source>
        <dbReference type="ARBA" id="ARBA00022692"/>
    </source>
</evidence>
<keyword evidence="10 13" id="KW-0496">Mitochondrion</keyword>
<feature type="transmembrane region" description="Helical" evidence="14">
    <location>
        <begin position="222"/>
        <end position="246"/>
    </location>
</feature>
<feature type="transmembrane region" description="Helical" evidence="14">
    <location>
        <begin position="144"/>
        <end position="165"/>
    </location>
</feature>
<dbReference type="EMBL" id="MG923488">
    <property type="protein sequence ID" value="AZL93150.1"/>
    <property type="molecule type" value="Genomic_DNA"/>
</dbReference>
<feature type="transmembrane region" description="Helical" evidence="14">
    <location>
        <begin position="99"/>
        <end position="123"/>
    </location>
</feature>
<evidence type="ECO:0000256" key="1">
    <source>
        <dbReference type="ARBA" id="ARBA00003257"/>
    </source>
</evidence>
<sequence length="305" mass="35856">MIYLFINYFFIMLGVLISLSFLTLVERKLLGYIQVRKGPNKVGLVGVFQPFSDAIKLFTKEVIFFSSFNKYLFCFSSMMILVYMLLSWVILLIFTSDIMFDLCLLFIFVFFGLSIYLTMLMGWSSNSLYSALGMLRGIIQSVSYEVSLMLLLTLLILVEMNFSLYNISNFNQSVYEIYNFFSPLSLMFFVSVLGELNRTPFDFLEGESELVSGFNIEYSSSFFALIFMAEYGLIIYMSFLWSLFFWGFINVFNLFIFVVIMSLIIILIRGVLPRFRYDFMMMMFWKGILPIVLFYYLYILGLMMY</sequence>
<comment type="function">
    <text evidence="1">Core subunit of the mitochondrial membrane respiratory chain NADH dehydrogenase (Complex I) that is believed to belong to the minimal assembly required for catalysis. Complex I functions in the transfer of electrons from NADH to the respiratory chain. The immediate electron acceptor for the enzyme is believed to be ubiquinone.</text>
</comment>
<evidence type="ECO:0000256" key="13">
    <source>
        <dbReference type="RuleBase" id="RU000473"/>
    </source>
</evidence>
<dbReference type="PANTHER" id="PTHR11432">
    <property type="entry name" value="NADH DEHYDROGENASE SUBUNIT 1"/>
    <property type="match status" value="1"/>
</dbReference>
<evidence type="ECO:0000256" key="3">
    <source>
        <dbReference type="ARBA" id="ARBA00010535"/>
    </source>
</evidence>
<name>A0A3S8V0F0_9HYME</name>
<dbReference type="EC" id="7.1.1.2" evidence="13"/>
<keyword evidence="5" id="KW-0813">Transport</keyword>
<dbReference type="GO" id="GO:0003954">
    <property type="term" value="F:NADH dehydrogenase activity"/>
    <property type="evidence" value="ECO:0007669"/>
    <property type="project" value="TreeGrafter"/>
</dbReference>
<keyword evidence="8 14" id="KW-1133">Transmembrane helix</keyword>
<comment type="catalytic activity">
    <reaction evidence="13">
        <text>a ubiquinone + NADH + 5 H(+)(in) = a ubiquinol + NAD(+) + 4 H(+)(out)</text>
        <dbReference type="Rhea" id="RHEA:29091"/>
        <dbReference type="Rhea" id="RHEA-COMP:9565"/>
        <dbReference type="Rhea" id="RHEA-COMP:9566"/>
        <dbReference type="ChEBI" id="CHEBI:15378"/>
        <dbReference type="ChEBI" id="CHEBI:16389"/>
        <dbReference type="ChEBI" id="CHEBI:17976"/>
        <dbReference type="ChEBI" id="CHEBI:57540"/>
        <dbReference type="ChEBI" id="CHEBI:57945"/>
        <dbReference type="EC" id="7.1.1.2"/>
    </reaction>
</comment>
<dbReference type="AlphaFoldDB" id="A0A3S8V0F0"/>
<evidence type="ECO:0000256" key="7">
    <source>
        <dbReference type="ARBA" id="ARBA00022792"/>
    </source>
</evidence>
<dbReference type="GO" id="GO:0009060">
    <property type="term" value="P:aerobic respiration"/>
    <property type="evidence" value="ECO:0007669"/>
    <property type="project" value="TreeGrafter"/>
</dbReference>
<evidence type="ECO:0000256" key="12">
    <source>
        <dbReference type="RuleBase" id="RU000471"/>
    </source>
</evidence>
<evidence type="ECO:0000256" key="11">
    <source>
        <dbReference type="ARBA" id="ARBA00023136"/>
    </source>
</evidence>
<keyword evidence="9 13" id="KW-0830">Ubiquinone</keyword>
<evidence type="ECO:0000256" key="2">
    <source>
        <dbReference type="ARBA" id="ARBA00004448"/>
    </source>
</evidence>
<comment type="subcellular location">
    <subcellularLocation>
        <location evidence="2 12">Mitochondrion inner membrane</location>
        <topology evidence="2 12">Multi-pass membrane protein</topology>
    </subcellularLocation>
</comment>
<evidence type="ECO:0000256" key="5">
    <source>
        <dbReference type="ARBA" id="ARBA00022448"/>
    </source>
</evidence>
<evidence type="ECO:0000256" key="10">
    <source>
        <dbReference type="ARBA" id="ARBA00023128"/>
    </source>
</evidence>
<evidence type="ECO:0000313" key="15">
    <source>
        <dbReference type="EMBL" id="AZL93150.1"/>
    </source>
</evidence>
<feature type="transmembrane region" description="Helical" evidence="14">
    <location>
        <begin position="284"/>
        <end position="304"/>
    </location>
</feature>
<dbReference type="InterPro" id="IPR018086">
    <property type="entry name" value="NADH_UbQ_OxRdtase_su1_CS"/>
</dbReference>
<gene>
    <name evidence="15" type="primary">nad1</name>
</gene>
<evidence type="ECO:0000256" key="14">
    <source>
        <dbReference type="SAM" id="Phobius"/>
    </source>
</evidence>
<accession>A0A3S8V0F0</accession>
<dbReference type="PROSITE" id="PS00667">
    <property type="entry name" value="COMPLEX1_ND1_1"/>
    <property type="match status" value="1"/>
</dbReference>
<evidence type="ECO:0000256" key="8">
    <source>
        <dbReference type="ARBA" id="ARBA00022989"/>
    </source>
</evidence>
<proteinExistence type="inferred from homology"/>
<feature type="transmembrane region" description="Helical" evidence="14">
    <location>
        <begin position="177"/>
        <end position="196"/>
    </location>
</feature>
<comment type="similarity">
    <text evidence="3 12">Belongs to the complex I subunit 1 family.</text>
</comment>
<geneLocation type="mitochondrion" evidence="15"/>
<feature type="transmembrane region" description="Helical" evidence="14">
    <location>
        <begin position="252"/>
        <end position="272"/>
    </location>
</feature>
<feature type="transmembrane region" description="Helical" evidence="14">
    <location>
        <begin position="6"/>
        <end position="25"/>
    </location>
</feature>
<keyword evidence="11 14" id="KW-0472">Membrane</keyword>
<feature type="transmembrane region" description="Helical" evidence="14">
    <location>
        <begin position="71"/>
        <end position="93"/>
    </location>
</feature>
<dbReference type="GO" id="GO:0005743">
    <property type="term" value="C:mitochondrial inner membrane"/>
    <property type="evidence" value="ECO:0007669"/>
    <property type="project" value="UniProtKB-SubCell"/>
</dbReference>
<keyword evidence="7" id="KW-0999">Mitochondrion inner membrane</keyword>
<reference evidence="15" key="1">
    <citation type="journal article" date="2018" name="Mol. Phylogenet. Evol.">
        <title>Mitochondrial phylogenomics of the Hymenoptera.</title>
        <authorList>
            <person name="Tang P."/>
            <person name="Zhu J.C."/>
            <person name="Zheng B.Y."/>
            <person name="Wei S.J."/>
            <person name="Sharkey M."/>
            <person name="Chen X.X."/>
            <person name="Vogler A.P."/>
        </authorList>
    </citation>
    <scope>NUCLEOTIDE SEQUENCE</scope>
</reference>
<keyword evidence="12" id="KW-0520">NAD</keyword>
<evidence type="ECO:0000256" key="4">
    <source>
        <dbReference type="ARBA" id="ARBA00021009"/>
    </source>
</evidence>
<dbReference type="PANTHER" id="PTHR11432:SF3">
    <property type="entry name" value="NADH-UBIQUINONE OXIDOREDUCTASE CHAIN 1"/>
    <property type="match status" value="1"/>
</dbReference>
<protein>
    <recommendedName>
        <fullName evidence="4 13">NADH-ubiquinone oxidoreductase chain 1</fullName>
        <ecNumber evidence="13">7.1.1.2</ecNumber>
    </recommendedName>
</protein>
<organism evidence="15">
    <name type="scientific">Ceraphronidae sp. ZJUH_2016007</name>
    <dbReference type="NCBI Taxonomy" id="2491153"/>
    <lineage>
        <taxon>Eukaryota</taxon>
        <taxon>Metazoa</taxon>
        <taxon>Ecdysozoa</taxon>
        <taxon>Arthropoda</taxon>
        <taxon>Hexapoda</taxon>
        <taxon>Insecta</taxon>
        <taxon>Pterygota</taxon>
        <taxon>Neoptera</taxon>
        <taxon>Endopterygota</taxon>
        <taxon>Hymenoptera</taxon>
        <taxon>Apocrita</taxon>
        <taxon>Ceraphronoidea</taxon>
        <taxon>Ceraphronidae</taxon>
    </lineage>
</organism>
<dbReference type="GO" id="GO:0008137">
    <property type="term" value="F:NADH dehydrogenase (ubiquinone) activity"/>
    <property type="evidence" value="ECO:0007669"/>
    <property type="project" value="UniProtKB-EC"/>
</dbReference>
<evidence type="ECO:0000256" key="9">
    <source>
        <dbReference type="ARBA" id="ARBA00023075"/>
    </source>
</evidence>
<dbReference type="InterPro" id="IPR001694">
    <property type="entry name" value="NADH_UbQ_OxRdtase_su1/FPO"/>
</dbReference>